<keyword evidence="1" id="KW-0472">Membrane</keyword>
<dbReference type="Pfam" id="PF00990">
    <property type="entry name" value="GGDEF"/>
    <property type="match status" value="1"/>
</dbReference>
<evidence type="ECO:0000256" key="1">
    <source>
        <dbReference type="SAM" id="Phobius"/>
    </source>
</evidence>
<dbReference type="NCBIfam" id="TIGR00254">
    <property type="entry name" value="GGDEF"/>
    <property type="match status" value="1"/>
</dbReference>
<dbReference type="PROSITE" id="PS50887">
    <property type="entry name" value="GGDEF"/>
    <property type="match status" value="1"/>
</dbReference>
<dbReference type="AlphaFoldDB" id="A0A3N5BI18"/>
<dbReference type="GO" id="GO:0005886">
    <property type="term" value="C:plasma membrane"/>
    <property type="evidence" value="ECO:0007669"/>
    <property type="project" value="TreeGrafter"/>
</dbReference>
<keyword evidence="4" id="KW-1185">Reference proteome</keyword>
<feature type="transmembrane region" description="Helical" evidence="1">
    <location>
        <begin position="5"/>
        <end position="24"/>
    </location>
</feature>
<reference evidence="3 4" key="1">
    <citation type="submission" date="2018-11" db="EMBL/GenBank/DDBJ databases">
        <title>Genomic Encyclopedia of Type Strains, Phase IV (KMG-IV): sequencing the most valuable type-strain genomes for metagenomic binning, comparative biology and taxonomic classification.</title>
        <authorList>
            <person name="Goeker M."/>
        </authorList>
    </citation>
    <scope>NUCLEOTIDE SEQUENCE [LARGE SCALE GENOMIC DNA]</scope>
    <source>
        <strain evidence="3 4">DSM 29158</strain>
    </source>
</reference>
<feature type="transmembrane region" description="Helical" evidence="1">
    <location>
        <begin position="149"/>
        <end position="169"/>
    </location>
</feature>
<dbReference type="GO" id="GO:0043709">
    <property type="term" value="P:cell adhesion involved in single-species biofilm formation"/>
    <property type="evidence" value="ECO:0007669"/>
    <property type="project" value="TreeGrafter"/>
</dbReference>
<evidence type="ECO:0000313" key="3">
    <source>
        <dbReference type="EMBL" id="RPF57466.1"/>
    </source>
</evidence>
<dbReference type="InterPro" id="IPR000160">
    <property type="entry name" value="GGDEF_dom"/>
</dbReference>
<proteinExistence type="predicted"/>
<dbReference type="InterPro" id="IPR043128">
    <property type="entry name" value="Rev_trsase/Diguanyl_cyclase"/>
</dbReference>
<dbReference type="PANTHER" id="PTHR45138">
    <property type="entry name" value="REGULATORY COMPONENTS OF SENSORY TRANSDUCTION SYSTEM"/>
    <property type="match status" value="1"/>
</dbReference>
<dbReference type="SUPFAM" id="SSF55073">
    <property type="entry name" value="Nucleotide cyclase"/>
    <property type="match status" value="1"/>
</dbReference>
<feature type="transmembrane region" description="Helical" evidence="1">
    <location>
        <begin position="98"/>
        <end position="118"/>
    </location>
</feature>
<dbReference type="EMBL" id="RKRK01000002">
    <property type="protein sequence ID" value="RPF57466.1"/>
    <property type="molecule type" value="Genomic_DNA"/>
</dbReference>
<organism evidence="3 4">
    <name type="scientific">Abyssicoccus albus</name>
    <dbReference type="NCBI Taxonomy" id="1817405"/>
    <lineage>
        <taxon>Bacteria</taxon>
        <taxon>Bacillati</taxon>
        <taxon>Bacillota</taxon>
        <taxon>Bacilli</taxon>
        <taxon>Bacillales</taxon>
        <taxon>Abyssicoccaceae</taxon>
    </lineage>
</organism>
<feature type="transmembrane region" description="Helical" evidence="1">
    <location>
        <begin position="60"/>
        <end position="92"/>
    </location>
</feature>
<keyword evidence="1" id="KW-0812">Transmembrane</keyword>
<dbReference type="InterPro" id="IPR050469">
    <property type="entry name" value="Diguanylate_Cyclase"/>
</dbReference>
<dbReference type="SMART" id="SM00267">
    <property type="entry name" value="GGDEF"/>
    <property type="match status" value="1"/>
</dbReference>
<dbReference type="OrthoDB" id="9759607at2"/>
<dbReference type="GO" id="GO:0052621">
    <property type="term" value="F:diguanylate cyclase activity"/>
    <property type="evidence" value="ECO:0007669"/>
    <property type="project" value="TreeGrafter"/>
</dbReference>
<protein>
    <submittedName>
        <fullName evidence="3">Diguanylate cyclase (GGDEF)-like protein</fullName>
    </submittedName>
</protein>
<sequence>MLSSVFINIAIIIAGVYLLIRIQLFDHLNIMKNKNIISILMTVLAIVLLKFPIQLSEEHLYLSFLIIILLSTITSPVHTFISALVLCIAHYILIHFDLFWMIFYLIIALLLSNIAPFIKANRFKNLMLFLTLSLMIFTILHIFNPVEPLVLFLFIPICYIAMLSLYLIYNDLDTFSELTLKQKFSQSKDILTSLYNVRQFDYDINEANNNIETIQSFGLILIDIDHFKSVNDNYGFESGDLVLKQMSQLILNYLPRNSKAYRNSGEEFSIISFGASYNELIHIAESIRRNVEKSTFHTKHNTTLNLTVSIGIGYKTKDDISTNRKVFIDADEMLYEAKKNGTNKVMFNPTLTFKAGDSDDL</sequence>
<feature type="domain" description="GGDEF" evidence="2">
    <location>
        <begin position="215"/>
        <end position="350"/>
    </location>
</feature>
<keyword evidence="1" id="KW-1133">Transmembrane helix</keyword>
<dbReference type="CDD" id="cd01949">
    <property type="entry name" value="GGDEF"/>
    <property type="match status" value="1"/>
</dbReference>
<dbReference type="PANTHER" id="PTHR45138:SF9">
    <property type="entry name" value="DIGUANYLATE CYCLASE DGCM-RELATED"/>
    <property type="match status" value="1"/>
</dbReference>
<feature type="transmembrane region" description="Helical" evidence="1">
    <location>
        <begin position="125"/>
        <end position="143"/>
    </location>
</feature>
<evidence type="ECO:0000313" key="4">
    <source>
        <dbReference type="Proteomes" id="UP000277108"/>
    </source>
</evidence>
<dbReference type="Proteomes" id="UP000277108">
    <property type="component" value="Unassembled WGS sequence"/>
</dbReference>
<comment type="caution">
    <text evidence="3">The sequence shown here is derived from an EMBL/GenBank/DDBJ whole genome shotgun (WGS) entry which is preliminary data.</text>
</comment>
<dbReference type="GO" id="GO:1902201">
    <property type="term" value="P:negative regulation of bacterial-type flagellum-dependent cell motility"/>
    <property type="evidence" value="ECO:0007669"/>
    <property type="project" value="TreeGrafter"/>
</dbReference>
<evidence type="ECO:0000259" key="2">
    <source>
        <dbReference type="PROSITE" id="PS50887"/>
    </source>
</evidence>
<gene>
    <name evidence="3" type="ORF">EDD62_0084</name>
</gene>
<dbReference type="InterPro" id="IPR029787">
    <property type="entry name" value="Nucleotide_cyclase"/>
</dbReference>
<name>A0A3N5BI18_9BACL</name>
<feature type="transmembrane region" description="Helical" evidence="1">
    <location>
        <begin position="36"/>
        <end position="53"/>
    </location>
</feature>
<dbReference type="Gene3D" id="3.30.70.270">
    <property type="match status" value="1"/>
</dbReference>
<accession>A0A3N5BI18</accession>
<dbReference type="RefSeq" id="WP_123807111.1">
    <property type="nucleotide sequence ID" value="NZ_RKRK01000002.1"/>
</dbReference>